<protein>
    <submittedName>
        <fullName evidence="1">PilW family protein</fullName>
    </submittedName>
</protein>
<dbReference type="RefSeq" id="WP_260998596.1">
    <property type="nucleotide sequence ID" value="NZ_CP054475.1"/>
</dbReference>
<sequence length="253" mass="27233">MIGISIGLVITYFVMSIMMTANRSSIQSEGQSQAQEAGRFTASWLTTEIRRAGYTPDVQEPRTQPFANLCGGGGAMPPAAGGACTFETTGVSDRIAVRRWYTALSGVARDAQDCTGVNLALGENTPLVDVYWVELDTGGGVGDEFDDVLRCVTYDETTGNPVAPSQILVAGMEGLQALYGERIGNIVRYVAADQVTNWNLVFAVKIAVLTKSFTDQSQRAAVRSYVLLDGNPYTFNDSNARQIQTTTVFLAND</sequence>
<keyword evidence="2" id="KW-1185">Reference proteome</keyword>
<dbReference type="InterPro" id="IPR032092">
    <property type="entry name" value="PilW"/>
</dbReference>
<name>A0ABY6A9U5_9GAMM</name>
<dbReference type="Pfam" id="PF16074">
    <property type="entry name" value="PilW"/>
    <property type="match status" value="1"/>
</dbReference>
<accession>A0ABY6A9U5</accession>
<evidence type="ECO:0000313" key="1">
    <source>
        <dbReference type="EMBL" id="UXD86650.1"/>
    </source>
</evidence>
<dbReference type="EMBL" id="CP054475">
    <property type="protein sequence ID" value="UXD86650.1"/>
    <property type="molecule type" value="Genomic_DNA"/>
</dbReference>
<gene>
    <name evidence="1" type="ORF">HUF19_03955</name>
</gene>
<evidence type="ECO:0000313" key="2">
    <source>
        <dbReference type="Proteomes" id="UP001065322"/>
    </source>
</evidence>
<organism evidence="1 2">
    <name type="scientific">Thalassolituus hydrocarboniclasticus</name>
    <dbReference type="NCBI Taxonomy" id="2742796"/>
    <lineage>
        <taxon>Bacteria</taxon>
        <taxon>Pseudomonadati</taxon>
        <taxon>Pseudomonadota</taxon>
        <taxon>Gammaproteobacteria</taxon>
        <taxon>Oceanospirillales</taxon>
        <taxon>Oceanospirillaceae</taxon>
        <taxon>Thalassolituus</taxon>
    </lineage>
</organism>
<reference evidence="2" key="1">
    <citation type="submission" date="2020-06" db="EMBL/GenBank/DDBJ databases">
        <title>Thalassolituus marinus alknpb1M-1, a hydrocarbon-degrading bacterium isolated from the deep-sea overlying water using an in-situ strategy from the South China Sea basin.</title>
        <authorList>
            <person name="Dong C."/>
            <person name="Chen Y."/>
            <person name="Shao Z."/>
        </authorList>
    </citation>
    <scope>NUCLEOTIDE SEQUENCE [LARGE SCALE GENOMIC DNA]</scope>
    <source>
        <strain evidence="2">alknpb1M-1</strain>
    </source>
</reference>
<proteinExistence type="predicted"/>
<dbReference type="Proteomes" id="UP001065322">
    <property type="component" value="Chromosome"/>
</dbReference>